<organism evidence="4 6">
    <name type="scientific">Alteromonas stellipolaris</name>
    <dbReference type="NCBI Taxonomy" id="233316"/>
    <lineage>
        <taxon>Bacteria</taxon>
        <taxon>Pseudomonadati</taxon>
        <taxon>Pseudomonadota</taxon>
        <taxon>Gammaproteobacteria</taxon>
        <taxon>Alteromonadales</taxon>
        <taxon>Alteromonadaceae</taxon>
        <taxon>Alteromonas/Salinimonas group</taxon>
        <taxon>Alteromonas</taxon>
    </lineage>
</organism>
<keyword evidence="5" id="KW-1185">Reference proteome</keyword>
<dbReference type="Proteomes" id="UP001170717">
    <property type="component" value="Unassembled WGS sequence"/>
</dbReference>
<dbReference type="Pfam" id="PF12804">
    <property type="entry name" value="NTP_transf_3"/>
    <property type="match status" value="1"/>
</dbReference>
<dbReference type="EMBL" id="JAUOQI010000001">
    <property type="protein sequence ID" value="MDO6575891.1"/>
    <property type="molecule type" value="Genomic_DNA"/>
</dbReference>
<keyword evidence="1" id="KW-0460">Magnesium</keyword>
<evidence type="ECO:0000256" key="1">
    <source>
        <dbReference type="ARBA" id="ARBA00022842"/>
    </source>
</evidence>
<dbReference type="PANTHER" id="PTHR43777:SF1">
    <property type="entry name" value="MOLYBDENUM COFACTOR CYTIDYLYLTRANSFERASE"/>
    <property type="match status" value="1"/>
</dbReference>
<dbReference type="PANTHER" id="PTHR43777">
    <property type="entry name" value="MOLYBDENUM COFACTOR CYTIDYLYLTRANSFERASE"/>
    <property type="match status" value="1"/>
</dbReference>
<feature type="domain" description="MobA-like NTP transferase" evidence="2">
    <location>
        <begin position="7"/>
        <end position="180"/>
    </location>
</feature>
<protein>
    <submittedName>
        <fullName evidence="4">Nucleotidyltransferase family protein</fullName>
    </submittedName>
</protein>
<evidence type="ECO:0000259" key="2">
    <source>
        <dbReference type="Pfam" id="PF12804"/>
    </source>
</evidence>
<gene>
    <name evidence="3" type="ORF">AVL57_07105</name>
    <name evidence="4" type="ORF">Q4527_00710</name>
</gene>
<dbReference type="GO" id="GO:0016779">
    <property type="term" value="F:nucleotidyltransferase activity"/>
    <property type="evidence" value="ECO:0007669"/>
    <property type="project" value="UniProtKB-ARBA"/>
</dbReference>
<proteinExistence type="predicted"/>
<evidence type="ECO:0000313" key="5">
    <source>
        <dbReference type="Proteomes" id="UP000056750"/>
    </source>
</evidence>
<evidence type="ECO:0000313" key="3">
    <source>
        <dbReference type="EMBL" id="AMJ73767.1"/>
    </source>
</evidence>
<evidence type="ECO:0000313" key="6">
    <source>
        <dbReference type="Proteomes" id="UP001170717"/>
    </source>
</evidence>
<dbReference type="EMBL" id="CP013926">
    <property type="protein sequence ID" value="AMJ73767.1"/>
    <property type="molecule type" value="Genomic_DNA"/>
</dbReference>
<dbReference type="InterPro" id="IPR025877">
    <property type="entry name" value="MobA-like_NTP_Trfase"/>
</dbReference>
<dbReference type="AlphaFoldDB" id="A0AAW7YZ04"/>
<evidence type="ECO:0000313" key="4">
    <source>
        <dbReference type="EMBL" id="MDO6575891.1"/>
    </source>
</evidence>
<reference evidence="4" key="2">
    <citation type="submission" date="2023-07" db="EMBL/GenBank/DDBJ databases">
        <title>Genome content predicts the carbon catabolic preferences of heterotrophic bacteria.</title>
        <authorList>
            <person name="Gralka M."/>
        </authorList>
    </citation>
    <scope>NUCLEOTIDE SEQUENCE</scope>
    <source>
        <strain evidence="4">F2M12</strain>
    </source>
</reference>
<dbReference type="Gene3D" id="3.90.550.10">
    <property type="entry name" value="Spore Coat Polysaccharide Biosynthesis Protein SpsA, Chain A"/>
    <property type="match status" value="1"/>
</dbReference>
<dbReference type="InterPro" id="IPR029044">
    <property type="entry name" value="Nucleotide-diphossugar_trans"/>
</dbReference>
<sequence>MIKIASILLAGGESKRYGSNKLLSPHYSGLPLIQYALQQLQALHLDATYVVTGRWHSDIADLITANAVQDSNSVKVCYNPSWHEGIASSICCGISNAMQANDHQYTHVLVHLADLASVTTTTLQALINELPSNPNHIIFSQWYNRVLETKATVPAIFPKAAFDSLLALSGDKGAKKVIENWKNKGQAIGVNHPESAFDIDAPSDWEAYRNTDV</sequence>
<dbReference type="KEGG" id="asq:AVL57_07105"/>
<dbReference type="Proteomes" id="UP000056750">
    <property type="component" value="Chromosome"/>
</dbReference>
<dbReference type="CDD" id="cd04182">
    <property type="entry name" value="GT_2_like_f"/>
    <property type="match status" value="1"/>
</dbReference>
<accession>A0AAW7YZ04</accession>
<reference evidence="3 5" key="1">
    <citation type="submission" date="2015-12" db="EMBL/GenBank/DDBJ databases">
        <title>Intraspecies pangenome expansion in the marine bacterium Alteromonas.</title>
        <authorList>
            <person name="Lopez-Perez M."/>
            <person name="Rodriguez-Valera F."/>
        </authorList>
    </citation>
    <scope>NUCLEOTIDE SEQUENCE [LARGE SCALE GENOMIC DNA]</scope>
    <source>
        <strain evidence="3 5">LMG 21861</strain>
    </source>
</reference>
<name>A0AAW7YZ04_9ALTE</name>
<dbReference type="SUPFAM" id="SSF53448">
    <property type="entry name" value="Nucleotide-diphospho-sugar transferases"/>
    <property type="match status" value="1"/>
</dbReference>
<dbReference type="RefSeq" id="WP_057792077.1">
    <property type="nucleotide sequence ID" value="NZ_CAXIBE010000059.1"/>
</dbReference>